<keyword evidence="3" id="KW-1185">Reference proteome</keyword>
<evidence type="ECO:0000313" key="3">
    <source>
        <dbReference type="Proteomes" id="UP000831787"/>
    </source>
</evidence>
<organism evidence="2 3">
    <name type="scientific">Halobacillus salinarum</name>
    <dbReference type="NCBI Taxonomy" id="2932257"/>
    <lineage>
        <taxon>Bacteria</taxon>
        <taxon>Bacillati</taxon>
        <taxon>Bacillota</taxon>
        <taxon>Bacilli</taxon>
        <taxon>Bacillales</taxon>
        <taxon>Bacillaceae</taxon>
        <taxon>Halobacillus</taxon>
    </lineage>
</organism>
<evidence type="ECO:0000256" key="1">
    <source>
        <dbReference type="SAM" id="Phobius"/>
    </source>
</evidence>
<keyword evidence="1" id="KW-0472">Membrane</keyword>
<keyword evidence="1" id="KW-1133">Transmembrane helix</keyword>
<accession>A0ABY4EMA2</accession>
<feature type="transmembrane region" description="Helical" evidence="1">
    <location>
        <begin position="71"/>
        <end position="92"/>
    </location>
</feature>
<sequence>MDVKALTAQYASLLVPFAALNIVAIVFGLSGSATLTLGLAGISLFFSMCLVPALAIYTYVLKYKPQVNSMYWSFGAMLSTLIISYFIGYKLVEGMIDKIDTLLSVF</sequence>
<evidence type="ECO:0000313" key="2">
    <source>
        <dbReference type="EMBL" id="UOQ45579.1"/>
    </source>
</evidence>
<dbReference type="Proteomes" id="UP000831787">
    <property type="component" value="Chromosome"/>
</dbReference>
<feature type="transmembrane region" description="Helical" evidence="1">
    <location>
        <begin position="6"/>
        <end position="29"/>
    </location>
</feature>
<dbReference type="RefSeq" id="WP_244712366.1">
    <property type="nucleotide sequence ID" value="NZ_CP095073.1"/>
</dbReference>
<proteinExistence type="predicted"/>
<dbReference type="EMBL" id="CP095073">
    <property type="protein sequence ID" value="UOQ45579.1"/>
    <property type="molecule type" value="Genomic_DNA"/>
</dbReference>
<name>A0ABY4EMA2_9BACI</name>
<keyword evidence="1" id="KW-0812">Transmembrane</keyword>
<protein>
    <submittedName>
        <fullName evidence="2">Uncharacterized protein</fullName>
    </submittedName>
</protein>
<feature type="transmembrane region" description="Helical" evidence="1">
    <location>
        <begin position="36"/>
        <end position="59"/>
    </location>
</feature>
<gene>
    <name evidence="2" type="ORF">MUN89_06455</name>
</gene>
<reference evidence="2 3" key="1">
    <citation type="submission" date="2022-04" db="EMBL/GenBank/DDBJ databases">
        <title>Halobacillus sp. isolated from saltern.</title>
        <authorList>
            <person name="Won M."/>
            <person name="Lee C.-M."/>
            <person name="Woen H.-Y."/>
            <person name="Kwon S.-W."/>
        </authorList>
    </citation>
    <scope>NUCLEOTIDE SEQUENCE [LARGE SCALE GENOMIC DNA]</scope>
    <source>
        <strain evidence="2 3">SSBR10-3</strain>
    </source>
</reference>